<keyword evidence="2" id="KW-0812">Transmembrane</keyword>
<evidence type="ECO:0000313" key="4">
    <source>
        <dbReference type="EMBL" id="KIY92039.1"/>
    </source>
</evidence>
<dbReference type="InterPro" id="IPR054549">
    <property type="entry name" value="UVB_sens_RUS_dom"/>
</dbReference>
<dbReference type="PANTHER" id="PTHR12770:SF22">
    <property type="entry name" value="PROTEIN ROOT UVB SENSITIVE 1, CHLOROPLASTIC"/>
    <property type="match status" value="1"/>
</dbReference>
<reference evidence="4 5" key="1">
    <citation type="journal article" date="2013" name="BMC Genomics">
        <title>Reconstruction of the lipid metabolism for the microalga Monoraphidium neglectum from its genome sequence reveals characteristics suitable for biofuel production.</title>
        <authorList>
            <person name="Bogen C."/>
            <person name="Al-Dilaimi A."/>
            <person name="Albersmeier A."/>
            <person name="Wichmann J."/>
            <person name="Grundmann M."/>
            <person name="Rupp O."/>
            <person name="Lauersen K.J."/>
            <person name="Blifernez-Klassen O."/>
            <person name="Kalinowski J."/>
            <person name="Goesmann A."/>
            <person name="Mussgnug J.H."/>
            <person name="Kruse O."/>
        </authorList>
    </citation>
    <scope>NUCLEOTIDE SEQUENCE [LARGE SCALE GENOMIC DNA]</scope>
    <source>
        <strain evidence="4 5">SAG 48.87</strain>
    </source>
</reference>
<dbReference type="AlphaFoldDB" id="A0A0D2LJ81"/>
<sequence>MSKQLQNTFLPSGYPGSVGPHYLQYSLWQAVTNVATTANGVLASTFLLYAVGLGAGAIPTAGALNWVLKDGLGQLGTLLFAKAIAHNFDIHSKSWYFLSFVLLSSATGECMEIATILVPNAFLVLGSCANMIKGLSWMAGGSTRSVFNLSFVRDNNIADITAKNTSQYIFASLFGTALGVSICAYIGQSAPLALTSFSLLAAVV</sequence>
<organism evidence="4 5">
    <name type="scientific">Monoraphidium neglectum</name>
    <dbReference type="NCBI Taxonomy" id="145388"/>
    <lineage>
        <taxon>Eukaryota</taxon>
        <taxon>Viridiplantae</taxon>
        <taxon>Chlorophyta</taxon>
        <taxon>core chlorophytes</taxon>
        <taxon>Chlorophyceae</taxon>
        <taxon>CS clade</taxon>
        <taxon>Sphaeropleales</taxon>
        <taxon>Selenastraceae</taxon>
        <taxon>Monoraphidium</taxon>
    </lineage>
</organism>
<name>A0A0D2LJ81_9CHLO</name>
<feature type="domain" description="Protein root UVB sensitive/RUS" evidence="3">
    <location>
        <begin position="2"/>
        <end position="202"/>
    </location>
</feature>
<keyword evidence="2" id="KW-0472">Membrane</keyword>
<gene>
    <name evidence="4" type="ORF">MNEG_15924</name>
</gene>
<feature type="transmembrane region" description="Helical" evidence="2">
    <location>
        <begin position="46"/>
        <end position="68"/>
    </location>
</feature>
<evidence type="ECO:0000313" key="5">
    <source>
        <dbReference type="Proteomes" id="UP000054498"/>
    </source>
</evidence>
<evidence type="ECO:0000256" key="1">
    <source>
        <dbReference type="ARBA" id="ARBA00007558"/>
    </source>
</evidence>
<comment type="similarity">
    <text evidence="1">Belongs to the RUS1 family.</text>
</comment>
<dbReference type="OrthoDB" id="364779at2759"/>
<protein>
    <submittedName>
        <fullName evidence="4">Putative UPF0420 protein C16orf58 like protein</fullName>
    </submittedName>
</protein>
<dbReference type="Proteomes" id="UP000054498">
    <property type="component" value="Unassembled WGS sequence"/>
</dbReference>
<evidence type="ECO:0000259" key="3">
    <source>
        <dbReference type="Pfam" id="PF04884"/>
    </source>
</evidence>
<accession>A0A0D2LJ81</accession>
<dbReference type="Pfam" id="PF04884">
    <property type="entry name" value="UVB_sens_prot"/>
    <property type="match status" value="1"/>
</dbReference>
<proteinExistence type="inferred from homology"/>
<dbReference type="InterPro" id="IPR006968">
    <property type="entry name" value="RUS_fam"/>
</dbReference>
<dbReference type="RefSeq" id="XP_013891059.1">
    <property type="nucleotide sequence ID" value="XM_014035605.1"/>
</dbReference>
<keyword evidence="5" id="KW-1185">Reference proteome</keyword>
<keyword evidence="2" id="KW-1133">Transmembrane helix</keyword>
<dbReference type="PANTHER" id="PTHR12770">
    <property type="entry name" value="RUS1 FAMILY PROTEIN C16ORF58"/>
    <property type="match status" value="1"/>
</dbReference>
<evidence type="ECO:0000256" key="2">
    <source>
        <dbReference type="SAM" id="Phobius"/>
    </source>
</evidence>
<feature type="transmembrane region" description="Helical" evidence="2">
    <location>
        <begin position="168"/>
        <end position="187"/>
    </location>
</feature>
<dbReference type="EMBL" id="KK106013">
    <property type="protein sequence ID" value="KIY92039.1"/>
    <property type="molecule type" value="Genomic_DNA"/>
</dbReference>
<dbReference type="GeneID" id="25733633"/>
<dbReference type="KEGG" id="mng:MNEG_15924"/>